<evidence type="ECO:0000313" key="4">
    <source>
        <dbReference type="Proteomes" id="UP000177921"/>
    </source>
</evidence>
<dbReference type="Pfam" id="PF00437">
    <property type="entry name" value="T2SSE"/>
    <property type="match status" value="1"/>
</dbReference>
<dbReference type="GO" id="GO:0016887">
    <property type="term" value="F:ATP hydrolysis activity"/>
    <property type="evidence" value="ECO:0007669"/>
    <property type="project" value="InterPro"/>
</dbReference>
<sequence>MEIKKILEMCVQYRASDVHILVGTPPSLRLNGQLVVVPDSQVVTPAIASELISPLMSQSQRELVQVDRELDFSYSLNNGARFRTNVYYEKGNLAAALRYIPNQIKSLEELGLPQLLGRLTSLKQGLILVTGPTGHGKSTTLAAMIERINNERGEHIVTIEDPIEFIYTPQKSLISQRELHSDTHGWSVALKSVLREDPNVVLIGEMRDYETIESALLIAETGHLVLATLHTSSAAQTIDRIVDVFPEEQQQQVRAQLSMSLEAVVSQRLIPAASGGRMVVVETMLANSAVRSLIREGKTHMLTNVMQTSSEVGMKTMDMALVEAYKAGKITLPVAREYASNVEEVNRVVGKVT</sequence>
<comment type="caution">
    <text evidence="3">The sequence shown here is derived from an EMBL/GenBank/DDBJ whole genome shotgun (WGS) entry which is preliminary data.</text>
</comment>
<evidence type="ECO:0000256" key="1">
    <source>
        <dbReference type="ARBA" id="ARBA00006611"/>
    </source>
</evidence>
<dbReference type="InterPro" id="IPR001482">
    <property type="entry name" value="T2SS/T4SS_dom"/>
</dbReference>
<evidence type="ECO:0000259" key="2">
    <source>
        <dbReference type="Pfam" id="PF00437"/>
    </source>
</evidence>
<comment type="similarity">
    <text evidence="1">Belongs to the GSP E family.</text>
</comment>
<dbReference type="InterPro" id="IPR006321">
    <property type="entry name" value="PilT/PilU"/>
</dbReference>
<dbReference type="CDD" id="cd01131">
    <property type="entry name" value="PilT"/>
    <property type="match status" value="1"/>
</dbReference>
<dbReference type="Proteomes" id="UP000177921">
    <property type="component" value="Unassembled WGS sequence"/>
</dbReference>
<evidence type="ECO:0000313" key="3">
    <source>
        <dbReference type="EMBL" id="OGD85364.1"/>
    </source>
</evidence>
<protein>
    <submittedName>
        <fullName evidence="3">Type IV pili twitching motility protein PilT</fullName>
    </submittedName>
</protein>
<dbReference type="InterPro" id="IPR050921">
    <property type="entry name" value="T4SS_GSP_E_ATPase"/>
</dbReference>
<dbReference type="EMBL" id="MFAR01000006">
    <property type="protein sequence ID" value="OGD85364.1"/>
    <property type="molecule type" value="Genomic_DNA"/>
</dbReference>
<organism evidence="3 4">
    <name type="scientific">Candidatus Collierbacteria bacterium RIFOXYD1_FULL_46_26</name>
    <dbReference type="NCBI Taxonomy" id="1817732"/>
    <lineage>
        <taxon>Bacteria</taxon>
        <taxon>Candidatus Collieribacteriota</taxon>
    </lineage>
</organism>
<dbReference type="SUPFAM" id="SSF52540">
    <property type="entry name" value="P-loop containing nucleoside triphosphate hydrolases"/>
    <property type="match status" value="1"/>
</dbReference>
<dbReference type="PANTHER" id="PTHR30486">
    <property type="entry name" value="TWITCHING MOTILITY PROTEIN PILT"/>
    <property type="match status" value="1"/>
</dbReference>
<dbReference type="Gene3D" id="3.40.50.300">
    <property type="entry name" value="P-loop containing nucleotide triphosphate hydrolases"/>
    <property type="match status" value="1"/>
</dbReference>
<dbReference type="AlphaFoldDB" id="A0A1F5G0M7"/>
<dbReference type="NCBIfam" id="TIGR01420">
    <property type="entry name" value="pilT_fam"/>
    <property type="match status" value="1"/>
</dbReference>
<accession>A0A1F5G0M7</accession>
<dbReference type="PANTHER" id="PTHR30486:SF16">
    <property type="entry name" value="TWITCHING MOTILITY PROTEIN PILT"/>
    <property type="match status" value="1"/>
</dbReference>
<dbReference type="Gene3D" id="3.30.450.90">
    <property type="match status" value="1"/>
</dbReference>
<name>A0A1F5G0M7_9BACT</name>
<proteinExistence type="inferred from homology"/>
<feature type="domain" description="Bacterial type II secretion system protein E" evidence="2">
    <location>
        <begin position="3"/>
        <end position="272"/>
    </location>
</feature>
<reference evidence="3 4" key="1">
    <citation type="journal article" date="2016" name="Nat. Commun.">
        <title>Thousands of microbial genomes shed light on interconnected biogeochemical processes in an aquifer system.</title>
        <authorList>
            <person name="Anantharaman K."/>
            <person name="Brown C.T."/>
            <person name="Hug L.A."/>
            <person name="Sharon I."/>
            <person name="Castelle C.J."/>
            <person name="Probst A.J."/>
            <person name="Thomas B.C."/>
            <person name="Singh A."/>
            <person name="Wilkins M.J."/>
            <person name="Karaoz U."/>
            <person name="Brodie E.L."/>
            <person name="Williams K.H."/>
            <person name="Hubbard S.S."/>
            <person name="Banfield J.F."/>
        </authorList>
    </citation>
    <scope>NUCLEOTIDE SEQUENCE [LARGE SCALE GENOMIC DNA]</scope>
</reference>
<dbReference type="InterPro" id="IPR027417">
    <property type="entry name" value="P-loop_NTPase"/>
</dbReference>
<gene>
    <name evidence="3" type="ORF">A2618_03475</name>
</gene>
<dbReference type="GO" id="GO:0005524">
    <property type="term" value="F:ATP binding"/>
    <property type="evidence" value="ECO:0007669"/>
    <property type="project" value="InterPro"/>
</dbReference>